<proteinExistence type="inferred from homology"/>
<dbReference type="PANTHER" id="PTHR30561:SF1">
    <property type="entry name" value="MULTIDRUG TRANSPORTER EMRE"/>
    <property type="match status" value="1"/>
</dbReference>
<dbReference type="GO" id="GO:1990961">
    <property type="term" value="P:xenobiotic detoxification by transmembrane export across the plasma membrane"/>
    <property type="evidence" value="ECO:0007669"/>
    <property type="project" value="UniProtKB-ARBA"/>
</dbReference>
<dbReference type="GO" id="GO:0015220">
    <property type="term" value="F:choline transmembrane transporter activity"/>
    <property type="evidence" value="ECO:0007669"/>
    <property type="project" value="TreeGrafter"/>
</dbReference>
<dbReference type="PANTHER" id="PTHR30561">
    <property type="entry name" value="SMR FAMILY PROTON-DEPENDENT DRUG EFFLUX TRANSPORTER SUGE"/>
    <property type="match status" value="1"/>
</dbReference>
<dbReference type="GO" id="GO:0015297">
    <property type="term" value="F:antiporter activity"/>
    <property type="evidence" value="ECO:0007669"/>
    <property type="project" value="TreeGrafter"/>
</dbReference>
<dbReference type="EMBL" id="OJIN01000230">
    <property type="protein sequence ID" value="SPD76147.1"/>
    <property type="molecule type" value="Genomic_DNA"/>
</dbReference>
<dbReference type="SUPFAM" id="SSF103481">
    <property type="entry name" value="Multidrug resistance efflux transporter EmrE"/>
    <property type="match status" value="1"/>
</dbReference>
<feature type="transmembrane region" description="Helical" evidence="9">
    <location>
        <begin position="84"/>
        <end position="103"/>
    </location>
</feature>
<dbReference type="GO" id="GO:0015199">
    <property type="term" value="F:amino-acid betaine transmembrane transporter activity"/>
    <property type="evidence" value="ECO:0007669"/>
    <property type="project" value="TreeGrafter"/>
</dbReference>
<evidence type="ECO:0000256" key="8">
    <source>
        <dbReference type="RuleBase" id="RU003942"/>
    </source>
</evidence>
<dbReference type="AlphaFoldDB" id="A0A445N365"/>
<gene>
    <name evidence="10" type="primary">qacE</name>
    <name evidence="10" type="ORF">PITCH_A840033</name>
</gene>
<dbReference type="Pfam" id="PF00893">
    <property type="entry name" value="Multi_Drug_Res"/>
    <property type="match status" value="1"/>
</dbReference>
<sequence>MQWVYLIIAIVSEVIATSALKAAEGFTRWCPSFVVVVGYASAFYFLSLTLRTIPLGIAYAIWSGIGLALITMIGWVVYQQSLDIAAIIGISLIVSGVVVINLFSKTVTH</sequence>
<evidence type="ECO:0000256" key="4">
    <source>
        <dbReference type="ARBA" id="ARBA00022692"/>
    </source>
</evidence>
<comment type="similarity">
    <text evidence="7 8">Belongs to the drug/metabolite transporter (DMT) superfamily. Small multidrug resistance (SMR) (TC 2.A.7.1) family.</text>
</comment>
<comment type="subcellular location">
    <subcellularLocation>
        <location evidence="1 8">Cell membrane</location>
        <topology evidence="1 8">Multi-pass membrane protein</topology>
    </subcellularLocation>
</comment>
<keyword evidence="5 9" id="KW-1133">Transmembrane helix</keyword>
<feature type="transmembrane region" description="Helical" evidence="9">
    <location>
        <begin position="58"/>
        <end position="78"/>
    </location>
</feature>
<evidence type="ECO:0000256" key="7">
    <source>
        <dbReference type="ARBA" id="ARBA00038032"/>
    </source>
</evidence>
<dbReference type="InterPro" id="IPR037185">
    <property type="entry name" value="EmrE-like"/>
</dbReference>
<evidence type="ECO:0000313" key="10">
    <source>
        <dbReference type="EMBL" id="SPD76147.1"/>
    </source>
</evidence>
<name>A0A445N365_9BACT</name>
<dbReference type="InterPro" id="IPR045324">
    <property type="entry name" value="Small_multidrug_res"/>
</dbReference>
<reference evidence="10" key="1">
    <citation type="submission" date="2018-01" db="EMBL/GenBank/DDBJ databases">
        <authorList>
            <person name="Regsiter A."/>
            <person name="William W."/>
        </authorList>
    </citation>
    <scope>NUCLEOTIDE SEQUENCE</scope>
    <source>
        <strain evidence="10">TRIP AH-1</strain>
    </source>
</reference>
<organism evidence="10">
    <name type="scientific">uncultured Desulfobacterium sp</name>
    <dbReference type="NCBI Taxonomy" id="201089"/>
    <lineage>
        <taxon>Bacteria</taxon>
        <taxon>Pseudomonadati</taxon>
        <taxon>Thermodesulfobacteriota</taxon>
        <taxon>Desulfobacteria</taxon>
        <taxon>Desulfobacterales</taxon>
        <taxon>Desulfobacteriaceae</taxon>
        <taxon>Desulfobacterium</taxon>
        <taxon>environmental samples</taxon>
    </lineage>
</organism>
<keyword evidence="3" id="KW-1003">Cell membrane</keyword>
<evidence type="ECO:0000256" key="1">
    <source>
        <dbReference type="ARBA" id="ARBA00004651"/>
    </source>
</evidence>
<evidence type="ECO:0000256" key="2">
    <source>
        <dbReference type="ARBA" id="ARBA00022448"/>
    </source>
</evidence>
<accession>A0A445N365</accession>
<dbReference type="GO" id="GO:0031460">
    <property type="term" value="P:glycine betaine transport"/>
    <property type="evidence" value="ECO:0007669"/>
    <property type="project" value="TreeGrafter"/>
</dbReference>
<feature type="transmembrane region" description="Helical" evidence="9">
    <location>
        <begin position="26"/>
        <end position="46"/>
    </location>
</feature>
<keyword evidence="4 8" id="KW-0812">Transmembrane</keyword>
<dbReference type="Gene3D" id="1.10.3730.20">
    <property type="match status" value="1"/>
</dbReference>
<evidence type="ECO:0000256" key="3">
    <source>
        <dbReference type="ARBA" id="ARBA00022475"/>
    </source>
</evidence>
<protein>
    <submittedName>
        <fullName evidence="10">Quaternary ammonium compound-resistance protein QacE</fullName>
    </submittedName>
</protein>
<dbReference type="InterPro" id="IPR000390">
    <property type="entry name" value="Small_drug/metabolite_transptr"/>
</dbReference>
<keyword evidence="2" id="KW-0813">Transport</keyword>
<evidence type="ECO:0000256" key="5">
    <source>
        <dbReference type="ARBA" id="ARBA00022989"/>
    </source>
</evidence>
<dbReference type="FunFam" id="1.10.3730.20:FF:000001">
    <property type="entry name" value="Quaternary ammonium compound resistance transporter SugE"/>
    <property type="match status" value="1"/>
</dbReference>
<keyword evidence="6 9" id="KW-0472">Membrane</keyword>
<evidence type="ECO:0000256" key="6">
    <source>
        <dbReference type="ARBA" id="ARBA00023136"/>
    </source>
</evidence>
<evidence type="ECO:0000256" key="9">
    <source>
        <dbReference type="SAM" id="Phobius"/>
    </source>
</evidence>
<dbReference type="GO" id="GO:0005886">
    <property type="term" value="C:plasma membrane"/>
    <property type="evidence" value="ECO:0007669"/>
    <property type="project" value="UniProtKB-SubCell"/>
</dbReference>